<dbReference type="Proteomes" id="UP000277928">
    <property type="component" value="Unassembled WGS sequence"/>
</dbReference>
<evidence type="ECO:0000313" key="2">
    <source>
        <dbReference type="Proteomes" id="UP000277928"/>
    </source>
</evidence>
<dbReference type="AlphaFoldDB" id="A0A3P6SRR6"/>
<name>A0A3P6SRR6_LITSI</name>
<proteinExistence type="predicted"/>
<protein>
    <submittedName>
        <fullName evidence="1">Uncharacterized protein</fullName>
    </submittedName>
</protein>
<accession>A0A3P6SRR6</accession>
<evidence type="ECO:0000313" key="1">
    <source>
        <dbReference type="EMBL" id="VDK70610.1"/>
    </source>
</evidence>
<gene>
    <name evidence="1" type="ORF">NLS_LOCUS1160</name>
</gene>
<organism evidence="1 2">
    <name type="scientific">Litomosoides sigmodontis</name>
    <name type="common">Filarial nematode worm</name>
    <dbReference type="NCBI Taxonomy" id="42156"/>
    <lineage>
        <taxon>Eukaryota</taxon>
        <taxon>Metazoa</taxon>
        <taxon>Ecdysozoa</taxon>
        <taxon>Nematoda</taxon>
        <taxon>Chromadorea</taxon>
        <taxon>Rhabditida</taxon>
        <taxon>Spirurina</taxon>
        <taxon>Spiruromorpha</taxon>
        <taxon>Filarioidea</taxon>
        <taxon>Onchocercidae</taxon>
        <taxon>Litomosoides</taxon>
    </lineage>
</organism>
<keyword evidence="2" id="KW-1185">Reference proteome</keyword>
<dbReference type="EMBL" id="UYRX01000038">
    <property type="protein sequence ID" value="VDK70610.1"/>
    <property type="molecule type" value="Genomic_DNA"/>
</dbReference>
<sequence>MGERPSIYLFSLSSDRETSYISSPLTSYSVSLLTILKTVDLDASTSPESCVFMSSKCRLHHKAADET</sequence>
<reference evidence="1 2" key="1">
    <citation type="submission" date="2018-08" db="EMBL/GenBank/DDBJ databases">
        <authorList>
            <person name="Laetsch R D."/>
            <person name="Stevens L."/>
            <person name="Kumar S."/>
            <person name="Blaxter L. M."/>
        </authorList>
    </citation>
    <scope>NUCLEOTIDE SEQUENCE [LARGE SCALE GENOMIC DNA]</scope>
</reference>